<dbReference type="PANTHER" id="PTHR46565:SF20">
    <property type="entry name" value="COLD SHOCK DOMAIN-CONTAINING PROTEIN 4"/>
    <property type="match status" value="1"/>
</dbReference>
<name>A0AAW2XJ01_9LAMI</name>
<evidence type="ECO:0000259" key="2">
    <source>
        <dbReference type="PROSITE" id="PS51857"/>
    </source>
</evidence>
<dbReference type="InterPro" id="IPR002059">
    <property type="entry name" value="CSP_DNA-bd"/>
</dbReference>
<comment type="caution">
    <text evidence="3">The sequence shown here is derived from an EMBL/GenBank/DDBJ whole genome shotgun (WGS) entry which is preliminary data.</text>
</comment>
<sequence length="229" mass="24217">MAESDVKRGTVKWFHDQKGFGFITPDDGSEDIFVHQSAIKSEGFRSLGEGETVEFVVEYSDDGRLKAANVTGPDGALCRAARADLTAGEAAAAEEEVGSMEVAGVAAVLMEAGAMAEVDTEAVADTEEVEADTEEVEGVAVLSVVKQGIWPENALRVAVEVVEDTAAEAAVGVVISVGKKDTLLVTAPTRTAELLWLGAMLVYITCLSGVCDVYRLGYVVLLLKGFLKW</sequence>
<reference evidence="3" key="2">
    <citation type="journal article" date="2024" name="Plant">
        <title>Genomic evolution and insights into agronomic trait innovations of Sesamum species.</title>
        <authorList>
            <person name="Miao H."/>
            <person name="Wang L."/>
            <person name="Qu L."/>
            <person name="Liu H."/>
            <person name="Sun Y."/>
            <person name="Le M."/>
            <person name="Wang Q."/>
            <person name="Wei S."/>
            <person name="Zheng Y."/>
            <person name="Lin W."/>
            <person name="Duan Y."/>
            <person name="Cao H."/>
            <person name="Xiong S."/>
            <person name="Wang X."/>
            <person name="Wei L."/>
            <person name="Li C."/>
            <person name="Ma Q."/>
            <person name="Ju M."/>
            <person name="Zhao R."/>
            <person name="Li G."/>
            <person name="Mu C."/>
            <person name="Tian Q."/>
            <person name="Mei H."/>
            <person name="Zhang T."/>
            <person name="Gao T."/>
            <person name="Zhang H."/>
        </authorList>
    </citation>
    <scope>NUCLEOTIDE SEQUENCE</scope>
    <source>
        <strain evidence="3">KEN1</strain>
    </source>
</reference>
<dbReference type="EMBL" id="JACGWN010000003">
    <property type="protein sequence ID" value="KAL0454099.1"/>
    <property type="molecule type" value="Genomic_DNA"/>
</dbReference>
<dbReference type="InterPro" id="IPR012340">
    <property type="entry name" value="NA-bd_OB-fold"/>
</dbReference>
<gene>
    <name evidence="3" type="ORF">Slati_0749100</name>
</gene>
<evidence type="ECO:0000256" key="1">
    <source>
        <dbReference type="SAM" id="Phobius"/>
    </source>
</evidence>
<keyword evidence="1" id="KW-0472">Membrane</keyword>
<dbReference type="PRINTS" id="PR00050">
    <property type="entry name" value="COLDSHOCK"/>
</dbReference>
<keyword evidence="1" id="KW-0812">Transmembrane</keyword>
<dbReference type="CDD" id="cd04458">
    <property type="entry name" value="CSP_CDS"/>
    <property type="match status" value="1"/>
</dbReference>
<evidence type="ECO:0000313" key="3">
    <source>
        <dbReference type="EMBL" id="KAL0454099.1"/>
    </source>
</evidence>
<proteinExistence type="predicted"/>
<dbReference type="PROSITE" id="PS00352">
    <property type="entry name" value="CSD_1"/>
    <property type="match status" value="1"/>
</dbReference>
<dbReference type="SUPFAM" id="SSF50249">
    <property type="entry name" value="Nucleic acid-binding proteins"/>
    <property type="match status" value="1"/>
</dbReference>
<dbReference type="Gene3D" id="2.40.50.140">
    <property type="entry name" value="Nucleic acid-binding proteins"/>
    <property type="match status" value="1"/>
</dbReference>
<organism evidence="3">
    <name type="scientific">Sesamum latifolium</name>
    <dbReference type="NCBI Taxonomy" id="2727402"/>
    <lineage>
        <taxon>Eukaryota</taxon>
        <taxon>Viridiplantae</taxon>
        <taxon>Streptophyta</taxon>
        <taxon>Embryophyta</taxon>
        <taxon>Tracheophyta</taxon>
        <taxon>Spermatophyta</taxon>
        <taxon>Magnoliopsida</taxon>
        <taxon>eudicotyledons</taxon>
        <taxon>Gunneridae</taxon>
        <taxon>Pentapetalae</taxon>
        <taxon>asterids</taxon>
        <taxon>lamiids</taxon>
        <taxon>Lamiales</taxon>
        <taxon>Pedaliaceae</taxon>
        <taxon>Sesamum</taxon>
    </lineage>
</organism>
<dbReference type="InterPro" id="IPR019844">
    <property type="entry name" value="CSD_CS"/>
</dbReference>
<dbReference type="PROSITE" id="PS51857">
    <property type="entry name" value="CSD_2"/>
    <property type="match status" value="1"/>
</dbReference>
<accession>A0AAW2XJ01</accession>
<dbReference type="AlphaFoldDB" id="A0AAW2XJ01"/>
<feature type="domain" description="CSD" evidence="2">
    <location>
        <begin position="6"/>
        <end position="72"/>
    </location>
</feature>
<reference evidence="3" key="1">
    <citation type="submission" date="2020-06" db="EMBL/GenBank/DDBJ databases">
        <authorList>
            <person name="Li T."/>
            <person name="Hu X."/>
            <person name="Zhang T."/>
            <person name="Song X."/>
            <person name="Zhang H."/>
            <person name="Dai N."/>
            <person name="Sheng W."/>
            <person name="Hou X."/>
            <person name="Wei L."/>
        </authorList>
    </citation>
    <scope>NUCLEOTIDE SEQUENCE</scope>
    <source>
        <strain evidence="3">KEN1</strain>
        <tissue evidence="3">Leaf</tissue>
    </source>
</reference>
<dbReference type="PANTHER" id="PTHR46565">
    <property type="entry name" value="COLD SHOCK DOMAIN PROTEIN 2"/>
    <property type="match status" value="1"/>
</dbReference>
<keyword evidence="1" id="KW-1133">Transmembrane helix</keyword>
<dbReference type="SMART" id="SM00357">
    <property type="entry name" value="CSP"/>
    <property type="match status" value="1"/>
</dbReference>
<dbReference type="GO" id="GO:0003676">
    <property type="term" value="F:nucleic acid binding"/>
    <property type="evidence" value="ECO:0007669"/>
    <property type="project" value="InterPro"/>
</dbReference>
<protein>
    <submittedName>
        <fullName evidence="3">Glycine-rich protein 2</fullName>
    </submittedName>
</protein>
<dbReference type="InterPro" id="IPR011129">
    <property type="entry name" value="CSD"/>
</dbReference>
<feature type="transmembrane region" description="Helical" evidence="1">
    <location>
        <begin position="194"/>
        <end position="223"/>
    </location>
</feature>
<dbReference type="Pfam" id="PF00313">
    <property type="entry name" value="CSD"/>
    <property type="match status" value="1"/>
</dbReference>